<dbReference type="Proteomes" id="UP000035680">
    <property type="component" value="Unassembled WGS sequence"/>
</dbReference>
<feature type="compositionally biased region" description="Low complexity" evidence="1">
    <location>
        <begin position="943"/>
        <end position="957"/>
    </location>
</feature>
<dbReference type="AlphaFoldDB" id="A0A0K0FXS0"/>
<feature type="region of interest" description="Disordered" evidence="1">
    <location>
        <begin position="75"/>
        <end position="132"/>
    </location>
</feature>
<evidence type="ECO:0000256" key="1">
    <source>
        <dbReference type="SAM" id="MobiDB-lite"/>
    </source>
</evidence>
<reference evidence="3" key="2">
    <citation type="submission" date="2015-08" db="UniProtKB">
        <authorList>
            <consortium name="WormBaseParasite"/>
        </authorList>
    </citation>
    <scope>IDENTIFICATION</scope>
</reference>
<keyword evidence="2" id="KW-1185">Reference proteome</keyword>
<feature type="compositionally biased region" description="Polar residues" evidence="1">
    <location>
        <begin position="640"/>
        <end position="672"/>
    </location>
</feature>
<feature type="compositionally biased region" description="Basic and acidic residues" evidence="1">
    <location>
        <begin position="906"/>
        <end position="915"/>
    </location>
</feature>
<feature type="compositionally biased region" description="Polar residues" evidence="1">
    <location>
        <begin position="83"/>
        <end position="102"/>
    </location>
</feature>
<feature type="compositionally biased region" description="Basic and acidic residues" evidence="1">
    <location>
        <begin position="958"/>
        <end position="968"/>
    </location>
</feature>
<feature type="compositionally biased region" description="Polar residues" evidence="1">
    <location>
        <begin position="683"/>
        <end position="730"/>
    </location>
</feature>
<feature type="region of interest" description="Disordered" evidence="1">
    <location>
        <begin position="365"/>
        <end position="388"/>
    </location>
</feature>
<evidence type="ECO:0000313" key="3">
    <source>
        <dbReference type="WBParaSite" id="SVE_1724600.1"/>
    </source>
</evidence>
<evidence type="ECO:0000313" key="2">
    <source>
        <dbReference type="Proteomes" id="UP000035680"/>
    </source>
</evidence>
<feature type="region of interest" description="Disordered" evidence="1">
    <location>
        <begin position="1076"/>
        <end position="1113"/>
    </location>
</feature>
<accession>A0A0K0FXS0</accession>
<dbReference type="WBParaSite" id="SVE_1724600.1">
    <property type="protein sequence ID" value="SVE_1724600.1"/>
    <property type="gene ID" value="SVE_1724600"/>
</dbReference>
<name>A0A0K0FXS0_STRVS</name>
<feature type="region of interest" description="Disordered" evidence="1">
    <location>
        <begin position="844"/>
        <end position="968"/>
    </location>
</feature>
<feature type="region of interest" description="Disordered" evidence="1">
    <location>
        <begin position="612"/>
        <end position="730"/>
    </location>
</feature>
<feature type="compositionally biased region" description="Polar residues" evidence="1">
    <location>
        <begin position="844"/>
        <end position="896"/>
    </location>
</feature>
<proteinExistence type="predicted"/>
<protein>
    <submittedName>
        <fullName evidence="3">RRM domain-containing protein</fullName>
    </submittedName>
</protein>
<feature type="compositionally biased region" description="Basic residues" evidence="1">
    <location>
        <begin position="1091"/>
        <end position="1102"/>
    </location>
</feature>
<organism evidence="2 3">
    <name type="scientific">Strongyloides venezuelensis</name>
    <name type="common">Threadworm</name>
    <dbReference type="NCBI Taxonomy" id="75913"/>
    <lineage>
        <taxon>Eukaryota</taxon>
        <taxon>Metazoa</taxon>
        <taxon>Ecdysozoa</taxon>
        <taxon>Nematoda</taxon>
        <taxon>Chromadorea</taxon>
        <taxon>Rhabditida</taxon>
        <taxon>Tylenchina</taxon>
        <taxon>Panagrolaimomorpha</taxon>
        <taxon>Strongyloidoidea</taxon>
        <taxon>Strongyloididae</taxon>
        <taxon>Strongyloides</taxon>
    </lineage>
</organism>
<sequence>MNCLITTISKIMHTNKNQSRAHQPQVPLTLTQNVGEGNRHNSMPINHPQNTPLLAMPIPTKVPPPYTQNFSTPPPSIPGNNGVGNSANNTRNIHSLNNTNITHGIGPSMPQGNHPYIYPHGIHGQQGQTPHPQPVSGNIYQQNPPPTQGIMTMPGFVNSPQGGPPFIGGPIPQGIQIPPTMVGYYSPMIQSNMNGPVPGDGYNYSQQHHVLPPPPPPQMVSVVPGSSNQQPNIPGGLPSSSQGVFHQRNNGNTFRNNQKGPQMPPMYGPLGNFYSMPMNMMMTNNSIPPHVMPTQINQPPVVQEVKEKTKIFVQKNKDGVYLYGHMTSTGLVFSKEPPKEMVQDNESPEQEIIDNYQCNIQSGMEPSTSGGVAQGNPYGSCPNGSVEDYAYSETDSVNVPSDPRQISHTPVENVEDNGENIKENCINPAEGSISSSLSNMLKQSGMEGMNWSDIVEEEKKNEVNESNIYKEDESCSSQETTTGNEYVISVFGDDPKKIKKLTKGLLDEIFAKYKIKHDGIKTTSGEIITNEKQCESSYLVYFKNKNSMIKALKLNDCVENYIKLFIKLKSTSQQNISNDNIVKEQIEGYKAPISDNRSGGYQDVRLSREYHGNNRYGNYRNNDNNYQRKQGSHYYESHSKGGNYNKDNNFRGIQQKSNHGSYYNKSNYNQRHNIPGSGGSYSGDKSNNQQFEYFNNHRNNFIKQNHSGPVKSDTASNASHYGSNSSLLGNSRINNLQEKDKSNNISAEDSVLDTWCKERKEKSAAVEASNKCNNDQNNKVRLSEEKISQPKTNECLIEKEVLDEKMLEDKKNIYQKDNSRRNYHLMKGGNNVHYNKKDSYHKYSGSQSARLQSSNVQKQIQQNSTSNNQDGTLPPTGNNCNPISQGIKNNFKSNTLPRRISQHNDSNTEIKKRENSINVRTFINSNTKGSYNKSQSKKHEFTKNQNKRNNSQSSSIRSVRETKVENKSTEDLKCIATEVSQPLSAASSPPSLTEMILPLNEKKSQDDMGSALSVSSIKSFKSTSSRPPRIQTNIKYNETISPQMVSPADSNIDDYFSASENADEFRNKIEIEKSNSTNNIVKESTIAKPSPTKKNRNAKKKEKKNDKNCPTEALLSKNRFAVLTKD</sequence>
<feature type="compositionally biased region" description="Polar residues" evidence="1">
    <location>
        <begin position="916"/>
        <end position="934"/>
    </location>
</feature>
<reference evidence="2" key="1">
    <citation type="submission" date="2014-07" db="EMBL/GenBank/DDBJ databases">
        <authorList>
            <person name="Martin A.A"/>
            <person name="De Silva N."/>
        </authorList>
    </citation>
    <scope>NUCLEOTIDE SEQUENCE</scope>
</reference>
<feature type="compositionally biased region" description="Low complexity" evidence="1">
    <location>
        <begin position="613"/>
        <end position="625"/>
    </location>
</feature>
<feature type="compositionally biased region" description="Low complexity" evidence="1">
    <location>
        <begin position="119"/>
        <end position="130"/>
    </location>
</feature>